<dbReference type="Gene3D" id="3.40.50.150">
    <property type="entry name" value="Vaccinia Virus protein VP39"/>
    <property type="match status" value="1"/>
</dbReference>
<dbReference type="CDD" id="cd02121">
    <property type="entry name" value="PA_GCPII_like"/>
    <property type="match status" value="1"/>
</dbReference>
<dbReference type="GO" id="GO:0004180">
    <property type="term" value="F:carboxypeptidase activity"/>
    <property type="evidence" value="ECO:0007669"/>
    <property type="project" value="TreeGrafter"/>
</dbReference>
<dbReference type="InterPro" id="IPR046450">
    <property type="entry name" value="PA_dom_sf"/>
</dbReference>
<feature type="domain" description="PA" evidence="4">
    <location>
        <begin position="217"/>
        <end position="284"/>
    </location>
</feature>
<organism evidence="7 8">
    <name type="scientific">Gymnopilus dilepis</name>
    <dbReference type="NCBI Taxonomy" id="231916"/>
    <lineage>
        <taxon>Eukaryota</taxon>
        <taxon>Fungi</taxon>
        <taxon>Dikarya</taxon>
        <taxon>Basidiomycota</taxon>
        <taxon>Agaricomycotina</taxon>
        <taxon>Agaricomycetes</taxon>
        <taxon>Agaricomycetidae</taxon>
        <taxon>Agaricales</taxon>
        <taxon>Agaricineae</taxon>
        <taxon>Hymenogastraceae</taxon>
        <taxon>Gymnopilus</taxon>
    </lineage>
</organism>
<comment type="similarity">
    <text evidence="1">Belongs to the peptidase M28 family. M28B subfamily.</text>
</comment>
<dbReference type="PANTHER" id="PTHR10404:SF46">
    <property type="entry name" value="VACUOLAR PROTEIN SORTING-ASSOCIATED PROTEIN 70"/>
    <property type="match status" value="1"/>
</dbReference>
<evidence type="ECO:0000259" key="6">
    <source>
        <dbReference type="Pfam" id="PF04389"/>
    </source>
</evidence>
<dbReference type="FunCoup" id="A0A409VH30">
    <property type="interactions" value="53"/>
</dbReference>
<dbReference type="InterPro" id="IPR003137">
    <property type="entry name" value="PA_domain"/>
</dbReference>
<dbReference type="InterPro" id="IPR039373">
    <property type="entry name" value="Peptidase_M28B"/>
</dbReference>
<dbReference type="SUPFAM" id="SSF52025">
    <property type="entry name" value="PA domain"/>
    <property type="match status" value="1"/>
</dbReference>
<dbReference type="PANTHER" id="PTHR10404">
    <property type="entry name" value="N-ACETYLATED-ALPHA-LINKED ACIDIC DIPEPTIDASE"/>
    <property type="match status" value="1"/>
</dbReference>
<evidence type="ECO:0000256" key="1">
    <source>
        <dbReference type="ARBA" id="ARBA00005634"/>
    </source>
</evidence>
<keyword evidence="2" id="KW-0175">Coiled coil</keyword>
<keyword evidence="3" id="KW-1133">Transmembrane helix</keyword>
<feature type="domain" description="Transferrin receptor-like dimerisation" evidence="5">
    <location>
        <begin position="793"/>
        <end position="877"/>
    </location>
</feature>
<dbReference type="Proteomes" id="UP000284706">
    <property type="component" value="Unassembled WGS sequence"/>
</dbReference>
<keyword evidence="3" id="KW-0812">Transmembrane</keyword>
<dbReference type="InParanoid" id="A0A409VH30"/>
<evidence type="ECO:0000256" key="3">
    <source>
        <dbReference type="SAM" id="Phobius"/>
    </source>
</evidence>
<reference evidence="7 8" key="1">
    <citation type="journal article" date="2018" name="Evol. Lett.">
        <title>Horizontal gene cluster transfer increased hallucinogenic mushroom diversity.</title>
        <authorList>
            <person name="Reynolds H.T."/>
            <person name="Vijayakumar V."/>
            <person name="Gluck-Thaler E."/>
            <person name="Korotkin H.B."/>
            <person name="Matheny P.B."/>
            <person name="Slot J.C."/>
        </authorList>
    </citation>
    <scope>NUCLEOTIDE SEQUENCE [LARGE SCALE GENOMIC DNA]</scope>
    <source>
        <strain evidence="7 8">SRW20</strain>
    </source>
</reference>
<gene>
    <name evidence="7" type="ORF">CVT26_000523</name>
</gene>
<dbReference type="FunFam" id="3.40.630.10:FF:000101">
    <property type="entry name" value="N-acetylated alpha-linked acidic dipeptidase like 1"/>
    <property type="match status" value="1"/>
</dbReference>
<evidence type="ECO:0000313" key="8">
    <source>
        <dbReference type="Proteomes" id="UP000284706"/>
    </source>
</evidence>
<dbReference type="SUPFAM" id="SSF47672">
    <property type="entry name" value="Transferrin receptor-like dimerisation domain"/>
    <property type="match status" value="2"/>
</dbReference>
<evidence type="ECO:0000259" key="5">
    <source>
        <dbReference type="Pfam" id="PF04253"/>
    </source>
</evidence>
<dbReference type="Pfam" id="PF02225">
    <property type="entry name" value="PA"/>
    <property type="match status" value="1"/>
</dbReference>
<dbReference type="NCBIfam" id="NF037959">
    <property type="entry name" value="MFS_SpdSyn"/>
    <property type="match status" value="1"/>
</dbReference>
<feature type="domain" description="Peptidase M28" evidence="6">
    <location>
        <begin position="386"/>
        <end position="509"/>
    </location>
</feature>
<keyword evidence="8" id="KW-1185">Reference proteome</keyword>
<dbReference type="SUPFAM" id="SSF53335">
    <property type="entry name" value="S-adenosyl-L-methionine-dependent methyltransferases"/>
    <property type="match status" value="1"/>
</dbReference>
<dbReference type="Pfam" id="PF04389">
    <property type="entry name" value="Peptidase_M28"/>
    <property type="match status" value="1"/>
</dbReference>
<dbReference type="Gene3D" id="3.40.630.10">
    <property type="entry name" value="Zn peptidases"/>
    <property type="match status" value="1"/>
</dbReference>
<proteinExistence type="inferred from homology"/>
<feature type="coiled-coil region" evidence="2">
    <location>
        <begin position="668"/>
        <end position="702"/>
    </location>
</feature>
<dbReference type="STRING" id="231916.A0A409VH30"/>
<dbReference type="EMBL" id="NHYE01005650">
    <property type="protein sequence ID" value="PPQ65574.1"/>
    <property type="molecule type" value="Genomic_DNA"/>
</dbReference>
<dbReference type="InterPro" id="IPR029063">
    <property type="entry name" value="SAM-dependent_MTases_sf"/>
</dbReference>
<keyword evidence="3" id="KW-0472">Membrane</keyword>
<feature type="coiled-coil region" evidence="2">
    <location>
        <begin position="856"/>
        <end position="883"/>
    </location>
</feature>
<dbReference type="OrthoDB" id="5841748at2759"/>
<dbReference type="Pfam" id="PF04253">
    <property type="entry name" value="TFR_dimer"/>
    <property type="match status" value="1"/>
</dbReference>
<evidence type="ECO:0008006" key="9">
    <source>
        <dbReference type="Google" id="ProtNLM"/>
    </source>
</evidence>
<comment type="caution">
    <text evidence="7">The sequence shown here is derived from an EMBL/GenBank/DDBJ whole genome shotgun (WGS) entry which is preliminary data.</text>
</comment>
<name>A0A409VH30_9AGAR</name>
<dbReference type="Gene3D" id="1.20.930.40">
    <property type="entry name" value="Transferrin receptor-like, dimerisation domain"/>
    <property type="match status" value="1"/>
</dbReference>
<accession>A0A409VH30</accession>
<evidence type="ECO:0000313" key="7">
    <source>
        <dbReference type="EMBL" id="PPQ65574.1"/>
    </source>
</evidence>
<protein>
    <recommendedName>
        <fullName evidence="9">Peptide hydrolase</fullName>
    </recommendedName>
</protein>
<dbReference type="SUPFAM" id="SSF53187">
    <property type="entry name" value="Zn-dependent exopeptidases"/>
    <property type="match status" value="1"/>
</dbReference>
<dbReference type="CDD" id="cd08022">
    <property type="entry name" value="M28_PSMA_like"/>
    <property type="match status" value="1"/>
</dbReference>
<dbReference type="Pfam" id="PF01564">
    <property type="entry name" value="Spermine_synth"/>
    <property type="match status" value="1"/>
</dbReference>
<dbReference type="InterPro" id="IPR007365">
    <property type="entry name" value="TFR-like_dimer_dom"/>
</dbReference>
<evidence type="ECO:0000259" key="4">
    <source>
        <dbReference type="Pfam" id="PF02225"/>
    </source>
</evidence>
<evidence type="ECO:0000256" key="2">
    <source>
        <dbReference type="SAM" id="Coils"/>
    </source>
</evidence>
<dbReference type="InterPro" id="IPR007484">
    <property type="entry name" value="Peptidase_M28"/>
</dbReference>
<feature type="transmembrane region" description="Helical" evidence="3">
    <location>
        <begin position="32"/>
        <end position="55"/>
    </location>
</feature>
<sequence>MADEKVGPAKAGNELLPYPSQTRVFSHQRTRFFKMLTIITLLGLLSGLKLLPTWLSTPRHEHNTSGKRPLYGKRAESAFLSIPDPERAISASRLFASKPHMAGTTGDLETAKDFLAILQRELGIPPPSDVPIFSAGSPESQDAVLSIPKTHKPRAWIDTYYPVMNTPLERSLQIVDKDESLLWEANLIELTDDTDPEAGKYFDAVPTFHGLSRAGDVTSKLVDGNYCTHEDYESLVQNKVNLTGTIVLCRYGGIFRGLKVKGGQERGAVGVLIYSDPRDDGTVTVENGYLPYPFGPARNPTSVQRGSVQYLSVYPGDPTTPGYPSYENSSRTEGSNIPLIPSLPISWANAQSLLKTLTNGDDWEGKLVRLANNVDTRVIPIWNSMAVIPGFIKDQVVVVGNHRDAWVMGAADPSSGTASIHETIRGLGHLLRNGWKPLRTIVLASWDAEEYGLIGSTEWGEDFVDWINNHVVAYINLDSSVSGSRYGASGSPLLANFIRETAEVIPHPTERGRSLWEAINDDGTLFGNGTDAVDAEVLSMKDLEFGATDSVGVTPLGSGSDYTVFLQRNGVPSTNIGFKSTIHDPVYHYHSVFDSQRWQELYADPGFHRHVAVARHLGLQTLKLSSSPLLPFNTSHYAFELEYYLDRVERIAAHASFDVDLKSLRTSIRALQKSSTKLDKERAKAEEDLQKLVKKWKKHSRRHRQIKRAIKRALCKIKKALGKPCSSSCQHKDFYPVKAQEASSLATQHTDIDEGHILGLLLHGGADDLDAHMVLRQRGHHGRHHRLPMRKLRKLAKRIQRVNKKLSAFERGFISESGIKDREWYKHLAVAPGKWLGYGATTLPGLTEAIVFDKNTTLAQSEAARLQNLIDKLAEELRSTSTSTFMSTAAPSSRQKDVRLEALHLVYTTFLLSLVIFAHRRELIPLYGSGPTSFLLDRITFVAVILPAVLPVRITPKQKFLYTALALTLAPNATYWIAARTARWKYPILGPAITHAATLGPLAFLLTIYALGNEISESPEIPPLVERLLKASIPHLVAKSLARYVWARTEVFWSISDSQIYLALAGLFYNLYLSSVAKTSRKEPSKPRRTKTSPTFTERQKKFTLLAAFNAFWWSAHGRFSNPVLPHPLREPYTHPTYPLKILSAEESVTGLITVAEWLPPSNRATREDEILHSARYLRASHSILGGVWMYDKIRVFEGEEPVRDAVGTPLGDSIYSTFVLQEAVRMINSTQIGARDAWDNGLIIGLGTGISATAFARHNVSTTIVEIDPAVYRAARTFFGLPDPGADKIFLQDARAWVSQRRDKVTSQGEEALFDFAVHDCFSGGGVPDHLFTLQFWDDLKSIMKSDGVVVVNFAGVLRSTSSRLVVNTLEKSFKQCRAFHDLFEPLPEEKYNTEFINMVLFCTTSSSPLTFRSARQSDWLGSPLRRHVLSSMGTREIDLKTIRDTRNDGRYILTDDHNPLGALQQKQGNHHWLGKWLTLCLSFSFVSDVCDI</sequence>
<dbReference type="Gene3D" id="3.50.30.30">
    <property type="match status" value="1"/>
</dbReference>
<dbReference type="InterPro" id="IPR036757">
    <property type="entry name" value="TFR-like_dimer_dom_sf"/>
</dbReference>